<keyword evidence="7 11" id="KW-0012">Acyltransferase</keyword>
<evidence type="ECO:0000256" key="9">
    <source>
        <dbReference type="PIRSR" id="PIRSR600101-1"/>
    </source>
</evidence>
<dbReference type="AlphaFoldDB" id="A0A521DJV5"/>
<dbReference type="RefSeq" id="WP_185958382.1">
    <property type="nucleotide sequence ID" value="NZ_FXTH01000010.1"/>
</dbReference>
<sequence length="612" mass="67047">MKLLTSLFNPKTIRYYAVLLVFLFLGCSPEPSGRDLRSSHSDRGKRLVAEQAMVSSAHPLASEAGLEMLEKGGNAVDAAVATAFALNVVEPNMSGIGGGGGMLIWKQEQKQADYVDFYTAKRGESYKGLDYEQYEKGAFNLLSTGIPGTVDGLLQALERHGTMSRKEVMKPAINYAREGFPVYLTLAQFIRNSEEKLNRYEGARKIFYPDGEPLDVGEMLRQPELARTLQNISDRGAAAFYEGQNADDIVEVLNEAGNPATLKDLAEYEPQWDKRPLRGNYKDYDVISAPLPQTGFYIIQALNILESFDLARKGLPTESAEAFDIISSTMRLSSADRRAYVSDPNWEEIPVDGLISEPYASERRKLVGTGSVREEVTSGRPGKSLSLKSPMVGYPIVGDEAESRKARDQHSVPLASAGPGTLGYDEAGGTGETTHISVVDPRGNAVSLTTTLSHVFGSGAWVNGFMLNNSGFNFSHLESKEEWRSSHPYRIRASTISPTIILDENEQVRLVIGAPGGGRIPTAILQNILYVVEYNLDPLDAVEMPRIFPASSSPEVQIEKGFAPDVLAEVRRMGYDLQALSEGYARLYLVSSENGRLIGVADPRHDGEVRGF</sequence>
<accession>A0A521DJV5</accession>
<dbReference type="InterPro" id="IPR043138">
    <property type="entry name" value="GGT_lsub"/>
</dbReference>
<evidence type="ECO:0000256" key="12">
    <source>
        <dbReference type="SAM" id="MobiDB-lite"/>
    </source>
</evidence>
<keyword evidence="14" id="KW-1185">Reference proteome</keyword>
<evidence type="ECO:0000256" key="5">
    <source>
        <dbReference type="ARBA" id="ARBA00022801"/>
    </source>
</evidence>
<feature type="active site" description="Nucleophile" evidence="9">
    <location>
        <position position="433"/>
    </location>
</feature>
<dbReference type="GO" id="GO:0103068">
    <property type="term" value="F:leukotriene C4 gamma-glutamyl transferase activity"/>
    <property type="evidence" value="ECO:0007669"/>
    <property type="project" value="UniProtKB-EC"/>
</dbReference>
<evidence type="ECO:0000313" key="14">
    <source>
        <dbReference type="Proteomes" id="UP000317593"/>
    </source>
</evidence>
<dbReference type="PROSITE" id="PS51257">
    <property type="entry name" value="PROKAR_LIPOPROTEIN"/>
    <property type="match status" value="1"/>
</dbReference>
<dbReference type="EC" id="2.3.2.2" evidence="11"/>
<dbReference type="GO" id="GO:0006750">
    <property type="term" value="P:glutathione biosynthetic process"/>
    <property type="evidence" value="ECO:0007669"/>
    <property type="project" value="UniProtKB-KW"/>
</dbReference>
<feature type="binding site" evidence="10">
    <location>
        <begin position="494"/>
        <end position="495"/>
    </location>
    <ligand>
        <name>L-glutamate</name>
        <dbReference type="ChEBI" id="CHEBI:29985"/>
    </ligand>
</feature>
<keyword evidence="6 11" id="KW-0865">Zymogen</keyword>
<proteinExistence type="inferred from homology"/>
<dbReference type="InterPro" id="IPR043137">
    <property type="entry name" value="GGT_ssub_C"/>
</dbReference>
<evidence type="ECO:0000256" key="7">
    <source>
        <dbReference type="ARBA" id="ARBA00023315"/>
    </source>
</evidence>
<evidence type="ECO:0000256" key="3">
    <source>
        <dbReference type="ARBA" id="ARBA00009381"/>
    </source>
</evidence>
<evidence type="ECO:0000256" key="11">
    <source>
        <dbReference type="RuleBase" id="RU368036"/>
    </source>
</evidence>
<dbReference type="EMBL" id="FXTH01000010">
    <property type="protein sequence ID" value="SMO72013.1"/>
    <property type="molecule type" value="Genomic_DNA"/>
</dbReference>
<dbReference type="PRINTS" id="PR01210">
    <property type="entry name" value="GGTRANSPTASE"/>
</dbReference>
<comment type="similarity">
    <text evidence="3 11">Belongs to the gamma-glutamyltransferase family.</text>
</comment>
<comment type="pathway">
    <text evidence="11">Sulfur metabolism; glutathione metabolism.</text>
</comment>
<dbReference type="GO" id="GO:0036374">
    <property type="term" value="F:glutathione hydrolase activity"/>
    <property type="evidence" value="ECO:0007669"/>
    <property type="project" value="UniProtKB-UniRule"/>
</dbReference>
<reference evidence="13 14" key="1">
    <citation type="submission" date="2017-05" db="EMBL/GenBank/DDBJ databases">
        <authorList>
            <person name="Varghese N."/>
            <person name="Submissions S."/>
        </authorList>
    </citation>
    <scope>NUCLEOTIDE SEQUENCE [LARGE SCALE GENOMIC DNA]</scope>
    <source>
        <strain evidence="13 14">DSM 21194</strain>
    </source>
</reference>
<dbReference type="InterPro" id="IPR000101">
    <property type="entry name" value="GGT_peptidase"/>
</dbReference>
<comment type="catalytic activity">
    <reaction evidence="1 11">
        <text>an S-substituted glutathione + H2O = an S-substituted L-cysteinylglycine + L-glutamate</text>
        <dbReference type="Rhea" id="RHEA:59468"/>
        <dbReference type="ChEBI" id="CHEBI:15377"/>
        <dbReference type="ChEBI" id="CHEBI:29985"/>
        <dbReference type="ChEBI" id="CHEBI:90779"/>
        <dbReference type="ChEBI" id="CHEBI:143103"/>
        <dbReference type="EC" id="3.4.19.13"/>
    </reaction>
</comment>
<dbReference type="InterPro" id="IPR051792">
    <property type="entry name" value="GGT_bact"/>
</dbReference>
<name>A0A521DJV5_9BACT</name>
<evidence type="ECO:0000256" key="1">
    <source>
        <dbReference type="ARBA" id="ARBA00001049"/>
    </source>
</evidence>
<dbReference type="Gene3D" id="3.60.20.40">
    <property type="match status" value="1"/>
</dbReference>
<evidence type="ECO:0000256" key="10">
    <source>
        <dbReference type="PIRSR" id="PIRSR600101-2"/>
    </source>
</evidence>
<keyword evidence="4 11" id="KW-0808">Transferase</keyword>
<dbReference type="Proteomes" id="UP000317593">
    <property type="component" value="Unassembled WGS sequence"/>
</dbReference>
<evidence type="ECO:0000256" key="8">
    <source>
        <dbReference type="ARBA" id="ARBA00047417"/>
    </source>
</evidence>
<dbReference type="SUPFAM" id="SSF56235">
    <property type="entry name" value="N-terminal nucleophile aminohydrolases (Ntn hydrolases)"/>
    <property type="match status" value="1"/>
</dbReference>
<evidence type="ECO:0000313" key="13">
    <source>
        <dbReference type="EMBL" id="SMO72013.1"/>
    </source>
</evidence>
<comment type="PTM">
    <text evidence="11">Cleaved by autocatalysis into a large and a small subunit.</text>
</comment>
<comment type="subunit">
    <text evidence="11">This enzyme consists of two polypeptide chains, which are synthesized in precursor form from a single polypeptide.</text>
</comment>
<organism evidence="13 14">
    <name type="scientific">Fodinibius sediminis</name>
    <dbReference type="NCBI Taxonomy" id="1214077"/>
    <lineage>
        <taxon>Bacteria</taxon>
        <taxon>Pseudomonadati</taxon>
        <taxon>Balneolota</taxon>
        <taxon>Balneolia</taxon>
        <taxon>Balneolales</taxon>
        <taxon>Balneolaceae</taxon>
        <taxon>Fodinibius</taxon>
    </lineage>
</organism>
<dbReference type="Pfam" id="PF01019">
    <property type="entry name" value="G_glu_transpept"/>
    <property type="match status" value="1"/>
</dbReference>
<comment type="catalytic activity">
    <reaction evidence="2 11">
        <text>glutathione + H2O = L-cysteinylglycine + L-glutamate</text>
        <dbReference type="Rhea" id="RHEA:28807"/>
        <dbReference type="ChEBI" id="CHEBI:15377"/>
        <dbReference type="ChEBI" id="CHEBI:29985"/>
        <dbReference type="ChEBI" id="CHEBI:57925"/>
        <dbReference type="ChEBI" id="CHEBI:61694"/>
        <dbReference type="EC" id="3.4.19.13"/>
    </reaction>
</comment>
<evidence type="ECO:0000256" key="6">
    <source>
        <dbReference type="ARBA" id="ARBA00023145"/>
    </source>
</evidence>
<evidence type="ECO:0000256" key="4">
    <source>
        <dbReference type="ARBA" id="ARBA00022679"/>
    </source>
</evidence>
<gene>
    <name evidence="13" type="ORF">SAMN06265218_110140</name>
</gene>
<dbReference type="PANTHER" id="PTHR43199:SF1">
    <property type="entry name" value="GLUTATHIONE HYDROLASE PROENZYME"/>
    <property type="match status" value="1"/>
</dbReference>
<evidence type="ECO:0000256" key="2">
    <source>
        <dbReference type="ARBA" id="ARBA00001089"/>
    </source>
</evidence>
<protein>
    <recommendedName>
        <fullName evidence="11">Glutathione hydrolase proenzyme</fullName>
        <ecNumber evidence="11">2.3.2.2</ecNumber>
        <ecNumber evidence="11">3.4.19.13</ecNumber>
    </recommendedName>
    <component>
        <recommendedName>
            <fullName evidence="11">Glutathione hydrolase large chain</fullName>
        </recommendedName>
    </component>
    <component>
        <recommendedName>
            <fullName evidence="11">Glutathione hydrolase small chain</fullName>
        </recommendedName>
    </component>
</protein>
<keyword evidence="5 11" id="KW-0378">Hydrolase</keyword>
<comment type="catalytic activity">
    <reaction evidence="8 11">
        <text>an N-terminal (5-L-glutamyl)-[peptide] + an alpha-amino acid = 5-L-glutamyl amino acid + an N-terminal L-alpha-aminoacyl-[peptide]</text>
        <dbReference type="Rhea" id="RHEA:23904"/>
        <dbReference type="Rhea" id="RHEA-COMP:9780"/>
        <dbReference type="Rhea" id="RHEA-COMP:9795"/>
        <dbReference type="ChEBI" id="CHEBI:77644"/>
        <dbReference type="ChEBI" id="CHEBI:78597"/>
        <dbReference type="ChEBI" id="CHEBI:78599"/>
        <dbReference type="ChEBI" id="CHEBI:78608"/>
        <dbReference type="EC" id="2.3.2.2"/>
    </reaction>
</comment>
<dbReference type="PANTHER" id="PTHR43199">
    <property type="entry name" value="GLUTATHIONE HYDROLASE"/>
    <property type="match status" value="1"/>
</dbReference>
<keyword evidence="11" id="KW-0317">Glutathione biosynthesis</keyword>
<dbReference type="EC" id="3.4.19.13" evidence="11"/>
<feature type="compositionally biased region" description="Basic and acidic residues" evidence="12">
    <location>
        <begin position="401"/>
        <end position="410"/>
    </location>
</feature>
<dbReference type="UniPathway" id="UPA00204"/>
<dbReference type="InterPro" id="IPR029055">
    <property type="entry name" value="Ntn_hydrolases_N"/>
</dbReference>
<dbReference type="NCBIfam" id="TIGR00066">
    <property type="entry name" value="g_glut_trans"/>
    <property type="match status" value="1"/>
</dbReference>
<dbReference type="GO" id="GO:0006751">
    <property type="term" value="P:glutathione catabolic process"/>
    <property type="evidence" value="ECO:0007669"/>
    <property type="project" value="UniProtKB-UniRule"/>
</dbReference>
<feature type="binding site" evidence="10">
    <location>
        <position position="517"/>
    </location>
    <ligand>
        <name>L-glutamate</name>
        <dbReference type="ChEBI" id="CHEBI:29985"/>
    </ligand>
</feature>
<feature type="region of interest" description="Disordered" evidence="12">
    <location>
        <begin position="401"/>
        <end position="429"/>
    </location>
</feature>
<dbReference type="Gene3D" id="1.10.246.130">
    <property type="match status" value="1"/>
</dbReference>